<keyword evidence="7 14" id="KW-0804">Transcription</keyword>
<keyword evidence="8 14" id="KW-0675">Receptor</keyword>
<evidence type="ECO:0000256" key="7">
    <source>
        <dbReference type="ARBA" id="ARBA00023163"/>
    </source>
</evidence>
<keyword evidence="5 14" id="KW-0805">Transcription regulation</keyword>
<dbReference type="PROSITE" id="PS51030">
    <property type="entry name" value="NUCLEAR_REC_DBD_2"/>
    <property type="match status" value="1"/>
</dbReference>
<dbReference type="GO" id="GO:0035100">
    <property type="term" value="F:ecdysone binding"/>
    <property type="evidence" value="ECO:0007669"/>
    <property type="project" value="InterPro"/>
</dbReference>
<proteinExistence type="inferred from homology"/>
<dbReference type="InterPro" id="IPR000536">
    <property type="entry name" value="Nucl_hrmn_rcpt_lig-bd"/>
</dbReference>
<evidence type="ECO:0000256" key="1">
    <source>
        <dbReference type="ARBA" id="ARBA00022052"/>
    </source>
</evidence>
<feature type="domain" description="Nuclear receptor" evidence="16">
    <location>
        <begin position="63"/>
        <end position="138"/>
    </location>
</feature>
<dbReference type="InterPro" id="IPR003069">
    <property type="entry name" value="Ecdystd_rcpt"/>
</dbReference>
<sequence>MGKVVLKDGSSNNDTFNLEEPLSSLCMNIINDNKVTSSNQKSDKDLQGDSQKKQLSLRKPVEEELCKICGDRASGYHYNALSCEGCKGFFRRSITRNAVYTCKYGGHCEMDMWMRRKCPACRLVRCREVGMKQECLLSDDQCKARDARRKAKKKLSKKPDTNIEEKTFTSPNDSLPNSDKLSSKILPINVKNTDPLTKLSQQQQELIKNLVYYQEKFEYPDESYINTIKNVSSVTTDKSQEELQSSMLEQMALICVFMTKLIIEFAKQLPGFQELPKEDQIVLLKEASNEVTTLRAARCYDPKNRTIVFMTGIPVTQENMSALGIKNYAEVAFGFFHSLSQLCTDNTEYALLTAICIFSERPGLKNPALVEKYQENFVSALYNYEHQKRNNGGCAFAILISRLTELRTISLKHSQDLLDLEMDRTFIPELVKEFFSIESKEETTSLM</sequence>
<dbReference type="GO" id="GO:0000122">
    <property type="term" value="P:negative regulation of transcription by RNA polymerase II"/>
    <property type="evidence" value="ECO:0007669"/>
    <property type="project" value="TreeGrafter"/>
</dbReference>
<dbReference type="EMBL" id="CAHIKZ030005188">
    <property type="protein sequence ID" value="CAE1320634.1"/>
    <property type="molecule type" value="Genomic_DNA"/>
</dbReference>
<dbReference type="Pfam" id="PF00105">
    <property type="entry name" value="zf-C4"/>
    <property type="match status" value="1"/>
</dbReference>
<dbReference type="Proteomes" id="UP000597762">
    <property type="component" value="Unassembled WGS sequence"/>
</dbReference>
<evidence type="ECO:0000256" key="2">
    <source>
        <dbReference type="ARBA" id="ARBA00022723"/>
    </source>
</evidence>
<dbReference type="PRINTS" id="PR00398">
    <property type="entry name" value="STRDHORMONER"/>
</dbReference>
<dbReference type="PANTHER" id="PTHR24082">
    <property type="entry name" value="NUCLEAR HORMONE RECEPTOR"/>
    <property type="match status" value="1"/>
</dbReference>
<accession>A0A812E9B0</accession>
<name>A0A812E9B0_ACAPH</name>
<gene>
    <name evidence="18" type="ORF">SPHA_70861</name>
</gene>
<evidence type="ECO:0000256" key="13">
    <source>
        <dbReference type="ARBA" id="ARBA00033286"/>
    </source>
</evidence>
<dbReference type="GO" id="GO:0030154">
    <property type="term" value="P:cell differentiation"/>
    <property type="evidence" value="ECO:0007669"/>
    <property type="project" value="TreeGrafter"/>
</dbReference>
<evidence type="ECO:0000256" key="9">
    <source>
        <dbReference type="ARBA" id="ARBA00023242"/>
    </source>
</evidence>
<comment type="subcellular location">
    <subcellularLocation>
        <location evidence="14">Nucleus</location>
    </subcellularLocation>
</comment>
<feature type="compositionally biased region" description="Basic and acidic residues" evidence="15">
    <location>
        <begin position="157"/>
        <end position="167"/>
    </location>
</feature>
<dbReference type="FunFam" id="3.30.50.10:FF:000031">
    <property type="entry name" value="Ecdysone receptor A1"/>
    <property type="match status" value="1"/>
</dbReference>
<evidence type="ECO:0000256" key="6">
    <source>
        <dbReference type="ARBA" id="ARBA00023125"/>
    </source>
</evidence>
<dbReference type="SMART" id="SM00399">
    <property type="entry name" value="ZnF_C4"/>
    <property type="match status" value="1"/>
</dbReference>
<dbReference type="InterPro" id="IPR035500">
    <property type="entry name" value="NHR-like_dom_sf"/>
</dbReference>
<feature type="region of interest" description="Disordered" evidence="15">
    <location>
        <begin position="148"/>
        <end position="178"/>
    </location>
</feature>
<keyword evidence="4 14" id="KW-0862">Zinc</keyword>
<keyword evidence="19" id="KW-1185">Reference proteome</keyword>
<evidence type="ECO:0000259" key="16">
    <source>
        <dbReference type="PROSITE" id="PS51030"/>
    </source>
</evidence>
<dbReference type="GO" id="GO:0035076">
    <property type="term" value="P:ecdysone receptor signaling pathway"/>
    <property type="evidence" value="ECO:0007669"/>
    <property type="project" value="InterPro"/>
</dbReference>
<evidence type="ECO:0000256" key="15">
    <source>
        <dbReference type="SAM" id="MobiDB-lite"/>
    </source>
</evidence>
<dbReference type="OrthoDB" id="5837785at2759"/>
<evidence type="ECO:0000256" key="11">
    <source>
        <dbReference type="ARBA" id="ARBA00030794"/>
    </source>
</evidence>
<dbReference type="InterPro" id="IPR001628">
    <property type="entry name" value="Znf_hrmn_rcpt"/>
</dbReference>
<dbReference type="PROSITE" id="PS00031">
    <property type="entry name" value="NUCLEAR_REC_DBD_1"/>
    <property type="match status" value="1"/>
</dbReference>
<evidence type="ECO:0000256" key="3">
    <source>
        <dbReference type="ARBA" id="ARBA00022771"/>
    </source>
</evidence>
<keyword evidence="2 14" id="KW-0479">Metal-binding</keyword>
<comment type="caution">
    <text evidence="18">The sequence shown here is derived from an EMBL/GenBank/DDBJ whole genome shotgun (WGS) entry which is preliminary data.</text>
</comment>
<dbReference type="SMART" id="SM00430">
    <property type="entry name" value="HOLI"/>
    <property type="match status" value="1"/>
</dbReference>
<protein>
    <recommendedName>
        <fullName evidence="1">Ecdysone receptor</fullName>
    </recommendedName>
    <alternativeName>
        <fullName evidence="10">20-hydroxy-ecdysone receptor</fullName>
    </alternativeName>
    <alternativeName>
        <fullName evidence="11">EcRH</fullName>
    </alternativeName>
    <alternativeName>
        <fullName evidence="12">Ecdysteroid receptor</fullName>
    </alternativeName>
    <alternativeName>
        <fullName evidence="13">Nuclear receptor subfamily 1 group H member 1</fullName>
    </alternativeName>
</protein>
<keyword evidence="3 14" id="KW-0863">Zinc-finger</keyword>
<evidence type="ECO:0000256" key="5">
    <source>
        <dbReference type="ARBA" id="ARBA00023015"/>
    </source>
</evidence>
<dbReference type="PRINTS" id="PR00047">
    <property type="entry name" value="STROIDFINGER"/>
</dbReference>
<feature type="compositionally biased region" description="Polar residues" evidence="15">
    <location>
        <begin position="168"/>
        <end position="178"/>
    </location>
</feature>
<evidence type="ECO:0000256" key="4">
    <source>
        <dbReference type="ARBA" id="ARBA00022833"/>
    </source>
</evidence>
<feature type="compositionally biased region" description="Basic and acidic residues" evidence="15">
    <location>
        <begin position="41"/>
        <end position="52"/>
    </location>
</feature>
<dbReference type="GO" id="GO:0090575">
    <property type="term" value="C:RNA polymerase II transcription regulator complex"/>
    <property type="evidence" value="ECO:0007669"/>
    <property type="project" value="TreeGrafter"/>
</dbReference>
<dbReference type="PANTHER" id="PTHR24082:SF507">
    <property type="entry name" value="BILE ACID RECEPTOR-RELATED"/>
    <property type="match status" value="1"/>
</dbReference>
<dbReference type="GO" id="GO:0045944">
    <property type="term" value="P:positive regulation of transcription by RNA polymerase II"/>
    <property type="evidence" value="ECO:0007669"/>
    <property type="project" value="TreeGrafter"/>
</dbReference>
<evidence type="ECO:0000256" key="12">
    <source>
        <dbReference type="ARBA" id="ARBA00033003"/>
    </source>
</evidence>
<dbReference type="GO" id="GO:0004879">
    <property type="term" value="F:nuclear receptor activity"/>
    <property type="evidence" value="ECO:0007669"/>
    <property type="project" value="InterPro"/>
</dbReference>
<dbReference type="InterPro" id="IPR050234">
    <property type="entry name" value="Nuclear_hormone_rcpt_NR1"/>
</dbReference>
<evidence type="ECO:0000313" key="18">
    <source>
        <dbReference type="EMBL" id="CAE1320634.1"/>
    </source>
</evidence>
<keyword evidence="6 14" id="KW-0238">DNA-binding</keyword>
<dbReference type="Pfam" id="PF00104">
    <property type="entry name" value="Hormone_recep"/>
    <property type="match status" value="1"/>
</dbReference>
<reference evidence="18" key="1">
    <citation type="submission" date="2021-01" db="EMBL/GenBank/DDBJ databases">
        <authorList>
            <person name="Li R."/>
            <person name="Bekaert M."/>
        </authorList>
    </citation>
    <scope>NUCLEOTIDE SEQUENCE</scope>
    <source>
        <strain evidence="18">Farmed</strain>
    </source>
</reference>
<dbReference type="PROSITE" id="PS51843">
    <property type="entry name" value="NR_LBD"/>
    <property type="match status" value="1"/>
</dbReference>
<dbReference type="InterPro" id="IPR001723">
    <property type="entry name" value="Nuclear_hrmn_rcpt"/>
</dbReference>
<keyword evidence="9 14" id="KW-0539">Nucleus</keyword>
<evidence type="ECO:0000313" key="19">
    <source>
        <dbReference type="Proteomes" id="UP000597762"/>
    </source>
</evidence>
<dbReference type="Gene3D" id="3.30.50.10">
    <property type="entry name" value="Erythroid Transcription Factor GATA-1, subunit A"/>
    <property type="match status" value="1"/>
</dbReference>
<dbReference type="AlphaFoldDB" id="A0A812E9B0"/>
<evidence type="ECO:0000256" key="8">
    <source>
        <dbReference type="ARBA" id="ARBA00023170"/>
    </source>
</evidence>
<evidence type="ECO:0000256" key="14">
    <source>
        <dbReference type="RuleBase" id="RU004334"/>
    </source>
</evidence>
<dbReference type="PRINTS" id="PR01283">
    <property type="entry name" value="ECDYSTEROIDR"/>
</dbReference>
<dbReference type="InterPro" id="IPR013088">
    <property type="entry name" value="Znf_NHR/GATA"/>
</dbReference>
<evidence type="ECO:0000256" key="10">
    <source>
        <dbReference type="ARBA" id="ARBA00029963"/>
    </source>
</evidence>
<organism evidence="18 19">
    <name type="scientific">Acanthosepion pharaonis</name>
    <name type="common">Pharaoh cuttlefish</name>
    <name type="synonym">Sepia pharaonis</name>
    <dbReference type="NCBI Taxonomy" id="158019"/>
    <lineage>
        <taxon>Eukaryota</taxon>
        <taxon>Metazoa</taxon>
        <taxon>Spiralia</taxon>
        <taxon>Lophotrochozoa</taxon>
        <taxon>Mollusca</taxon>
        <taxon>Cephalopoda</taxon>
        <taxon>Coleoidea</taxon>
        <taxon>Decapodiformes</taxon>
        <taxon>Sepiida</taxon>
        <taxon>Sepiina</taxon>
        <taxon>Sepiidae</taxon>
        <taxon>Acanthosepion</taxon>
    </lineage>
</organism>
<feature type="domain" description="NR LBD" evidence="17">
    <location>
        <begin position="202"/>
        <end position="439"/>
    </location>
</feature>
<dbReference type="GO" id="GO:0008270">
    <property type="term" value="F:zinc ion binding"/>
    <property type="evidence" value="ECO:0007669"/>
    <property type="project" value="UniProtKB-KW"/>
</dbReference>
<feature type="region of interest" description="Disordered" evidence="15">
    <location>
        <begin position="36"/>
        <end position="55"/>
    </location>
</feature>
<evidence type="ECO:0000259" key="17">
    <source>
        <dbReference type="PROSITE" id="PS51843"/>
    </source>
</evidence>
<comment type="similarity">
    <text evidence="14">Belongs to the nuclear hormone receptor family.</text>
</comment>
<dbReference type="GO" id="GO:0000978">
    <property type="term" value="F:RNA polymerase II cis-regulatory region sequence-specific DNA binding"/>
    <property type="evidence" value="ECO:0007669"/>
    <property type="project" value="TreeGrafter"/>
</dbReference>
<dbReference type="SUPFAM" id="SSF48508">
    <property type="entry name" value="Nuclear receptor ligand-binding domain"/>
    <property type="match status" value="1"/>
</dbReference>
<dbReference type="Gene3D" id="1.10.565.10">
    <property type="entry name" value="Retinoid X Receptor"/>
    <property type="match status" value="1"/>
</dbReference>
<dbReference type="SUPFAM" id="SSF57716">
    <property type="entry name" value="Glucocorticoid receptor-like (DNA-binding domain)"/>
    <property type="match status" value="1"/>
</dbReference>